<feature type="compositionally biased region" description="Low complexity" evidence="11">
    <location>
        <begin position="255"/>
        <end position="269"/>
    </location>
</feature>
<evidence type="ECO:0000313" key="13">
    <source>
        <dbReference type="EMBL" id="VUG17054.1"/>
    </source>
</evidence>
<evidence type="ECO:0000256" key="4">
    <source>
        <dbReference type="ARBA" id="ARBA00023015"/>
    </source>
</evidence>
<evidence type="ECO:0000256" key="10">
    <source>
        <dbReference type="SAM" id="Coils"/>
    </source>
</evidence>
<feature type="domain" description="Response regulatory" evidence="12">
    <location>
        <begin position="327"/>
        <end position="441"/>
    </location>
</feature>
<evidence type="ECO:0000256" key="3">
    <source>
        <dbReference type="ARBA" id="ARBA00023012"/>
    </source>
</evidence>
<gene>
    <name evidence="13" type="ORF">DEBR0S1_32132G</name>
</gene>
<dbReference type="PROSITE" id="PS50110">
    <property type="entry name" value="RESPONSE_REGULATORY"/>
    <property type="match status" value="1"/>
</dbReference>
<dbReference type="InterPro" id="IPR000232">
    <property type="entry name" value="HSF_DNA-bd"/>
</dbReference>
<dbReference type="GO" id="GO:1900445">
    <property type="term" value="P:positive regulation of filamentous growth of a population of unicellular organisms in response to biotic stimulus"/>
    <property type="evidence" value="ECO:0007669"/>
    <property type="project" value="UniProtKB-ARBA"/>
</dbReference>
<feature type="region of interest" description="Disordered" evidence="11">
    <location>
        <begin position="1"/>
        <end position="48"/>
    </location>
</feature>
<feature type="compositionally biased region" description="Polar residues" evidence="11">
    <location>
        <begin position="501"/>
        <end position="525"/>
    </location>
</feature>
<dbReference type="InterPro" id="IPR001789">
    <property type="entry name" value="Sig_transdc_resp-reg_receiver"/>
</dbReference>
<dbReference type="PROSITE" id="PS00434">
    <property type="entry name" value="HSF_DOMAIN"/>
    <property type="match status" value="1"/>
</dbReference>
<feature type="region of interest" description="Disordered" evidence="11">
    <location>
        <begin position="255"/>
        <end position="312"/>
    </location>
</feature>
<name>A0A7D9CW54_DEKBR</name>
<organism evidence="13 14">
    <name type="scientific">Dekkera bruxellensis</name>
    <name type="common">Brettanomyces custersii</name>
    <dbReference type="NCBI Taxonomy" id="5007"/>
    <lineage>
        <taxon>Eukaryota</taxon>
        <taxon>Fungi</taxon>
        <taxon>Dikarya</taxon>
        <taxon>Ascomycota</taxon>
        <taxon>Saccharomycotina</taxon>
        <taxon>Pichiomycetes</taxon>
        <taxon>Pichiales</taxon>
        <taxon>Pichiaceae</taxon>
        <taxon>Brettanomyces</taxon>
    </lineage>
</organism>
<dbReference type="SUPFAM" id="SSF46785">
    <property type="entry name" value="Winged helix' DNA-binding domain"/>
    <property type="match status" value="1"/>
</dbReference>
<feature type="coiled-coil region" evidence="10">
    <location>
        <begin position="176"/>
        <end position="203"/>
    </location>
</feature>
<evidence type="ECO:0000256" key="5">
    <source>
        <dbReference type="ARBA" id="ARBA00023125"/>
    </source>
</evidence>
<keyword evidence="14" id="KW-1185">Reference proteome</keyword>
<dbReference type="EMBL" id="CABFWN010000001">
    <property type="protein sequence ID" value="VUG17054.1"/>
    <property type="molecule type" value="Genomic_DNA"/>
</dbReference>
<sequence>MASSNAGNAFVNSSSALPQQSKQSSNSPDASVSHAHHDKKGSRGKGSGTDFVKKLFQMLEENTFGSIVHWSESGDSFIIADTNEFTKKVLPSYFKHSNFASFVRQLNKYDFHKVKFSHDVKQRYKLDNVWEFKHPQFSRHNKAALNSIKRKAPVKREVENGILLTSRSSFVSINQFRTLQDRLDFIERDNRTIRDQLQKYLSQLTSLHGKYNSLVATLLTSRTINESFASAISTLAKALSQMGVQLPPLNLPFASPLAPSQSPASSGSPVTQQATQPARKRQRRSSRRGQQHKVRKADQPMPLPLAPLSPKRRRQRLLARPKGSSLHVLLVEDDDVCIQLCKKFLVKYGCTVVVVKDGLAAISAVEKVKFDLVLMDIVMPNLDGASATAVIRSFDSDTPIIAMTGNYQKEDLMTYLSHGMTDILAKPFTKLDLYMILEKHQMGGKLKNADGNGVGPVDVGGEQTAAGNGIINVHSLNTGNTAVNTTVSGGLTLQQPPPQPAVSNAVSAAPNTNRNSVSTSHPGNEQAAQADMLLNVPPTESLMPERLINDSSSTSKVMKVNEDDILPSGLINGIDSGGVSIMDNTLASGKTDVYQSQSKPSNFM</sequence>
<protein>
    <recommendedName>
        <fullName evidence="8">Transcription factor</fullName>
    </recommendedName>
</protein>
<feature type="compositionally biased region" description="Basic residues" evidence="11">
    <location>
        <begin position="278"/>
        <end position="295"/>
    </location>
</feature>
<keyword evidence="6 8" id="KW-0804">Transcription</keyword>
<dbReference type="GO" id="GO:0006357">
    <property type="term" value="P:regulation of transcription by RNA polymerase II"/>
    <property type="evidence" value="ECO:0007669"/>
    <property type="project" value="UniProtKB-UniRule"/>
</dbReference>
<evidence type="ECO:0000256" key="9">
    <source>
        <dbReference type="PROSITE-ProRule" id="PRU00169"/>
    </source>
</evidence>
<dbReference type="InterPro" id="IPR036388">
    <property type="entry name" value="WH-like_DNA-bd_sf"/>
</dbReference>
<dbReference type="SMART" id="SM00448">
    <property type="entry name" value="REC"/>
    <property type="match status" value="1"/>
</dbReference>
<keyword evidence="7 8" id="KW-0539">Nucleus</keyword>
<dbReference type="Pfam" id="PF00072">
    <property type="entry name" value="Response_reg"/>
    <property type="match status" value="1"/>
</dbReference>
<dbReference type="GO" id="GO:0043565">
    <property type="term" value="F:sequence-specific DNA binding"/>
    <property type="evidence" value="ECO:0007669"/>
    <property type="project" value="InterPro"/>
</dbReference>
<dbReference type="InterPro" id="IPR011006">
    <property type="entry name" value="CheY-like_superfamily"/>
</dbReference>
<dbReference type="PANTHER" id="PTHR45339:SF1">
    <property type="entry name" value="HYBRID SIGNAL TRANSDUCTION HISTIDINE KINASE J"/>
    <property type="match status" value="1"/>
</dbReference>
<dbReference type="GO" id="GO:0005634">
    <property type="term" value="C:nucleus"/>
    <property type="evidence" value="ECO:0007669"/>
    <property type="project" value="UniProtKB-SubCell"/>
</dbReference>
<dbReference type="GO" id="GO:0036180">
    <property type="term" value="P:filamentous growth of a population of unicellular organisms in response to biotic stimulus"/>
    <property type="evidence" value="ECO:0007669"/>
    <property type="project" value="UniProtKB-ARBA"/>
</dbReference>
<dbReference type="Gene3D" id="1.10.10.10">
    <property type="entry name" value="Winged helix-like DNA-binding domain superfamily/Winged helix DNA-binding domain"/>
    <property type="match status" value="1"/>
</dbReference>
<keyword evidence="2 9" id="KW-0597">Phosphoprotein</keyword>
<evidence type="ECO:0000256" key="1">
    <source>
        <dbReference type="ARBA" id="ARBA00004123"/>
    </source>
</evidence>
<evidence type="ECO:0000256" key="2">
    <source>
        <dbReference type="ARBA" id="ARBA00022553"/>
    </source>
</evidence>
<evidence type="ECO:0000256" key="6">
    <source>
        <dbReference type="ARBA" id="ARBA00023163"/>
    </source>
</evidence>
<keyword evidence="4 8" id="KW-0805">Transcription regulation</keyword>
<feature type="modified residue" description="4-aspartylphosphate" evidence="9">
    <location>
        <position position="376"/>
    </location>
</feature>
<dbReference type="GO" id="GO:0000156">
    <property type="term" value="F:phosphorelay response regulator activity"/>
    <property type="evidence" value="ECO:0007669"/>
    <property type="project" value="InterPro"/>
</dbReference>
<evidence type="ECO:0000256" key="11">
    <source>
        <dbReference type="SAM" id="MobiDB-lite"/>
    </source>
</evidence>
<keyword evidence="3" id="KW-0902">Two-component regulatory system</keyword>
<dbReference type="SMART" id="SM00415">
    <property type="entry name" value="HSF"/>
    <property type="match status" value="1"/>
</dbReference>
<dbReference type="InterPro" id="IPR014402">
    <property type="entry name" value="Sig_transdc_resp-reg_Skn7"/>
</dbReference>
<dbReference type="GO" id="GO:0006950">
    <property type="term" value="P:response to stress"/>
    <property type="evidence" value="ECO:0007669"/>
    <property type="project" value="UniProtKB-ARBA"/>
</dbReference>
<dbReference type="Pfam" id="PF00447">
    <property type="entry name" value="HSF_DNA-bind"/>
    <property type="match status" value="1"/>
</dbReference>
<evidence type="ECO:0000313" key="14">
    <source>
        <dbReference type="Proteomes" id="UP000478008"/>
    </source>
</evidence>
<dbReference type="CDD" id="cd17546">
    <property type="entry name" value="REC_hyHK_CKI1_RcsC-like"/>
    <property type="match status" value="1"/>
</dbReference>
<dbReference type="SUPFAM" id="SSF52172">
    <property type="entry name" value="CheY-like"/>
    <property type="match status" value="1"/>
</dbReference>
<feature type="compositionally biased region" description="Polar residues" evidence="11">
    <location>
        <begin position="1"/>
        <end position="30"/>
    </location>
</feature>
<dbReference type="PANTHER" id="PTHR45339">
    <property type="entry name" value="HYBRID SIGNAL TRANSDUCTION HISTIDINE KINASE J"/>
    <property type="match status" value="1"/>
</dbReference>
<feature type="compositionally biased region" description="Basic residues" evidence="11">
    <location>
        <begin position="34"/>
        <end position="43"/>
    </location>
</feature>
<evidence type="ECO:0000256" key="7">
    <source>
        <dbReference type="ARBA" id="ARBA00023242"/>
    </source>
</evidence>
<reference evidence="13 14" key="1">
    <citation type="submission" date="2019-07" db="EMBL/GenBank/DDBJ databases">
        <authorList>
            <person name="Friedrich A."/>
            <person name="Schacherer J."/>
        </authorList>
    </citation>
    <scope>NUCLEOTIDE SEQUENCE [LARGE SCALE GENOMIC DNA]</scope>
</reference>
<keyword evidence="10" id="KW-0175">Coiled coil</keyword>
<dbReference type="InterPro" id="IPR036390">
    <property type="entry name" value="WH_DNA-bd_sf"/>
</dbReference>
<dbReference type="PRINTS" id="PR00056">
    <property type="entry name" value="HSFDOMAIN"/>
</dbReference>
<dbReference type="PIRSF" id="PIRSF002595">
    <property type="entry name" value="RR_SKN7"/>
    <property type="match status" value="1"/>
</dbReference>
<feature type="region of interest" description="Disordered" evidence="11">
    <location>
        <begin position="491"/>
        <end position="525"/>
    </location>
</feature>
<dbReference type="GO" id="GO:0003700">
    <property type="term" value="F:DNA-binding transcription factor activity"/>
    <property type="evidence" value="ECO:0007669"/>
    <property type="project" value="UniProtKB-UniRule"/>
</dbReference>
<dbReference type="FunFam" id="1.10.10.10:FF:000027">
    <property type="entry name" value="Heat shock transcription factor 1"/>
    <property type="match status" value="1"/>
</dbReference>
<evidence type="ECO:0000259" key="12">
    <source>
        <dbReference type="PROSITE" id="PS50110"/>
    </source>
</evidence>
<evidence type="ECO:0000256" key="8">
    <source>
        <dbReference type="PIRNR" id="PIRNR002595"/>
    </source>
</evidence>
<accession>A0A7D9CW54</accession>
<dbReference type="AlphaFoldDB" id="A0A7D9CW54"/>
<dbReference type="Proteomes" id="UP000478008">
    <property type="component" value="Unassembled WGS sequence"/>
</dbReference>
<proteinExistence type="predicted"/>
<dbReference type="Gene3D" id="3.40.50.2300">
    <property type="match status" value="1"/>
</dbReference>
<keyword evidence="5 8" id="KW-0238">DNA-binding</keyword>
<comment type="subcellular location">
    <subcellularLocation>
        <location evidence="1 8">Nucleus</location>
    </subcellularLocation>
</comment>